<proteinExistence type="predicted"/>
<dbReference type="SUPFAM" id="SSF47336">
    <property type="entry name" value="ACP-like"/>
    <property type="match status" value="1"/>
</dbReference>
<evidence type="ECO:0000313" key="2">
    <source>
        <dbReference type="EMBL" id="EGC86022.1"/>
    </source>
</evidence>
<dbReference type="InterPro" id="IPR036736">
    <property type="entry name" value="ACP-like_sf"/>
</dbReference>
<gene>
    <name evidence="2" type="ORF">HMPREF9303_0723</name>
</gene>
<dbReference type="Proteomes" id="UP000003155">
    <property type="component" value="Unassembled WGS sequence"/>
</dbReference>
<accession>F0H855</accession>
<dbReference type="InterPro" id="IPR009081">
    <property type="entry name" value="PP-bd_ACP"/>
</dbReference>
<feature type="domain" description="Carrier" evidence="1">
    <location>
        <begin position="74"/>
        <end position="154"/>
    </location>
</feature>
<dbReference type="Pfam" id="PF00550">
    <property type="entry name" value="PP-binding"/>
    <property type="match status" value="1"/>
</dbReference>
<evidence type="ECO:0000313" key="3">
    <source>
        <dbReference type="Proteomes" id="UP000003155"/>
    </source>
</evidence>
<keyword evidence="3" id="KW-1185">Reference proteome</keyword>
<organism evidence="2 3">
    <name type="scientific">Prevotella denticola CRIS 18C-A</name>
    <dbReference type="NCBI Taxonomy" id="944557"/>
    <lineage>
        <taxon>Bacteria</taxon>
        <taxon>Pseudomonadati</taxon>
        <taxon>Bacteroidota</taxon>
        <taxon>Bacteroidia</taxon>
        <taxon>Bacteroidales</taxon>
        <taxon>Prevotellaceae</taxon>
        <taxon>Prevotella</taxon>
    </lineage>
</organism>
<dbReference type="EMBL" id="AEXO01000081">
    <property type="protein sequence ID" value="EGC86022.1"/>
    <property type="molecule type" value="Genomic_DNA"/>
</dbReference>
<name>F0H855_9BACT</name>
<protein>
    <recommendedName>
        <fullName evidence="1">Carrier domain-containing protein</fullName>
    </recommendedName>
</protein>
<dbReference type="PROSITE" id="PS50075">
    <property type="entry name" value="CARRIER"/>
    <property type="match status" value="1"/>
</dbReference>
<dbReference type="Gene3D" id="1.10.1200.10">
    <property type="entry name" value="ACP-like"/>
    <property type="match status" value="1"/>
</dbReference>
<evidence type="ECO:0000259" key="1">
    <source>
        <dbReference type="PROSITE" id="PS50075"/>
    </source>
</evidence>
<sequence>MMADRRHETSPAAGRTSRTVFCPDRPEWTLMLSAGWHRAELSQSAELPVGMERGSGCPHPGEPVALPAGLSPAFIQKQTIRRNMKEDIRKRLEEVLPIVDFDSDFLFQELDSLGITTILMTLSDMYGIELDRSDVTPKNFKTLGSLVELVKKKLNKDAD</sequence>
<dbReference type="AlphaFoldDB" id="F0H855"/>
<comment type="caution">
    <text evidence="2">The sequence shown here is derived from an EMBL/GenBank/DDBJ whole genome shotgun (WGS) entry which is preliminary data.</text>
</comment>
<reference evidence="2 3" key="1">
    <citation type="submission" date="2011-02" db="EMBL/GenBank/DDBJ databases">
        <authorList>
            <person name="Durkin A.S."/>
            <person name="Madupu R."/>
            <person name="Torralba M."/>
            <person name="Gillis M."/>
            <person name="Methe B."/>
            <person name="Sutton G."/>
            <person name="Nelson K.E."/>
        </authorList>
    </citation>
    <scope>NUCLEOTIDE SEQUENCE [LARGE SCALE GENOMIC DNA]</scope>
    <source>
        <strain evidence="2 3">CRIS 18C-A</strain>
    </source>
</reference>